<keyword evidence="3" id="KW-1185">Reference proteome</keyword>
<evidence type="ECO:0000313" key="3">
    <source>
        <dbReference type="Proteomes" id="UP000829384"/>
    </source>
</evidence>
<dbReference type="InterPro" id="IPR020016">
    <property type="entry name" value="Decahaem-assoc_OM_MtrB/PioB"/>
</dbReference>
<feature type="signal peptide" evidence="1">
    <location>
        <begin position="1"/>
        <end position="21"/>
    </location>
</feature>
<evidence type="ECO:0000313" key="2">
    <source>
        <dbReference type="EMBL" id="MCG9964784.1"/>
    </source>
</evidence>
<dbReference type="EMBL" id="JACSDI010000008">
    <property type="protein sequence ID" value="MCG9964784.1"/>
    <property type="molecule type" value="Genomic_DNA"/>
</dbReference>
<name>A0ABS9QWR1_9GAMM</name>
<dbReference type="RefSeq" id="WP_240131361.1">
    <property type="nucleotide sequence ID" value="NZ_JACSDI010000008.1"/>
</dbReference>
<dbReference type="Pfam" id="PF11854">
    <property type="entry name" value="MtrB_PioB"/>
    <property type="match status" value="1"/>
</dbReference>
<organism evidence="2 3">
    <name type="scientific">Shewanella cutis</name>
    <dbReference type="NCBI Taxonomy" id="2766780"/>
    <lineage>
        <taxon>Bacteria</taxon>
        <taxon>Pseudomonadati</taxon>
        <taxon>Pseudomonadota</taxon>
        <taxon>Gammaproteobacteria</taxon>
        <taxon>Alteromonadales</taxon>
        <taxon>Shewanellaceae</taxon>
        <taxon>Shewanella</taxon>
    </lineage>
</organism>
<proteinExistence type="predicted"/>
<protein>
    <submittedName>
        <fullName evidence="2">MtrB/PioB family decaheme-associated outer membrane protein</fullName>
    </submittedName>
</protein>
<reference evidence="2 3" key="1">
    <citation type="submission" date="2020-08" db="EMBL/GenBank/DDBJ databases">
        <title>Whole genome sequence of Shewanella sp strain PS-2.</title>
        <authorList>
            <person name="Das S.K."/>
        </authorList>
    </citation>
    <scope>NUCLEOTIDE SEQUENCE [LARGE SCALE GENOMIC DNA]</scope>
    <source>
        <strain evidence="2 3">PS-2</strain>
    </source>
</reference>
<accession>A0ABS9QWR1</accession>
<dbReference type="SUPFAM" id="SSF56935">
    <property type="entry name" value="Porins"/>
    <property type="match status" value="1"/>
</dbReference>
<feature type="chain" id="PRO_5046780285" evidence="1">
    <location>
        <begin position="22"/>
        <end position="656"/>
    </location>
</feature>
<dbReference type="NCBIfam" id="TIGR03509">
    <property type="entry name" value="OMP_MtrB_PioB"/>
    <property type="match status" value="1"/>
</dbReference>
<sequence>MKLSKTTIALAMAGFCFQAYALDTTFVNEEPQLVDIKNWTCKQCSEKTMSGNMQVGVAHTDSDNKRTLNSLGTTAGLDALVDANVKMRTGSQQLHAKAYMTDPNIAYGQVSIGEYGLYRASVFGSTKFQQDANNAYSAQYIDQNGLITNKAYRDDLYKQRDEFGFKVDLEFNLFDLNVSNGITYKYDNAYGNKALGLLQRQAPLKQKVQNIIKPYDTETNTLDAFVGLSGEQWQLKLDYSGSLFSNSIDAITDFNGNQLYADAPDNESHQLAVSGFMQLDNTLFAMNVARGVQQQDDDLLYHSDSDYLAWNGKVELSNNHLSIDHRFNTQWKVKGAFESSSREHSGARYQLGDYGQVTRLLDKEINKYNLSTQYQFNRELKSEVGFELKNTVRQDQEREEVDENQFWVKADYRFNPNLKLNAKLSYLQRDGSAYEANQLTSESSNAIIRKYYLADMEGVAFNFGANYTYQFLDFGVKTQYKYNDYIHTRLGLTESTSIGVDVYSNVTVNNQLRIYANAGVEQIDNNQSSGFESDLNWLADTQDSFVYVGAGAIYQELFDLPLSINMDYRYSESDSQSRIQQRASADYFNFTHQFDISLNYELSKSDSLSLSYRYERYFDTDAANVDIDTILGLTTLGLMDNNFNAHQVSFLYKKSF</sequence>
<dbReference type="Proteomes" id="UP000829384">
    <property type="component" value="Unassembled WGS sequence"/>
</dbReference>
<gene>
    <name evidence="2" type="ORF">H9J30_12780</name>
</gene>
<evidence type="ECO:0000256" key="1">
    <source>
        <dbReference type="SAM" id="SignalP"/>
    </source>
</evidence>
<keyword evidence="1" id="KW-0732">Signal</keyword>
<comment type="caution">
    <text evidence="2">The sequence shown here is derived from an EMBL/GenBank/DDBJ whole genome shotgun (WGS) entry which is preliminary data.</text>
</comment>